<dbReference type="InterPro" id="IPR027417">
    <property type="entry name" value="P-loop_NTPase"/>
</dbReference>
<accession>A0A382IAE1</accession>
<name>A0A382IAE1_9ZZZZ</name>
<feature type="non-terminal residue" evidence="1">
    <location>
        <position position="271"/>
    </location>
</feature>
<gene>
    <name evidence="1" type="ORF">METZ01_LOCUS248535</name>
</gene>
<dbReference type="Gene3D" id="3.40.50.300">
    <property type="entry name" value="P-loop containing nucleotide triphosphate hydrolases"/>
    <property type="match status" value="1"/>
</dbReference>
<protein>
    <submittedName>
        <fullName evidence="1">Uncharacterized protein</fullName>
    </submittedName>
</protein>
<sequence length="271" mass="30828">MYDYQNDMIDKFENNRFVICKMPRQTGKSTTIIAFLLHYVLFNENVNVAILANKGAVARELLSRLQLAYEHLPKWLQQGVVIWNKGNIELENGSKILASATSGSAVRGSSFNIIFLDEFAHVPSNIAEQFFTSVYPTISSGESTKVLIVSTPLGMNMFYKMWADAQEKRNNYVPVEVHWSQVPGRDEKWKQETIKNTSEVQFTQEFECEFIGSTHTLISAAKLRMMVFKTPVFSKNGLDVYEEPIKNALYCMVVDTAQGKDQDYSAISIFD</sequence>
<dbReference type="EMBL" id="UINC01065721">
    <property type="protein sequence ID" value="SVB95681.1"/>
    <property type="molecule type" value="Genomic_DNA"/>
</dbReference>
<reference evidence="1" key="1">
    <citation type="submission" date="2018-05" db="EMBL/GenBank/DDBJ databases">
        <authorList>
            <person name="Lanie J.A."/>
            <person name="Ng W.-L."/>
            <person name="Kazmierczak K.M."/>
            <person name="Andrzejewski T.M."/>
            <person name="Davidsen T.M."/>
            <person name="Wayne K.J."/>
            <person name="Tettelin H."/>
            <person name="Glass J.I."/>
            <person name="Rusch D."/>
            <person name="Podicherti R."/>
            <person name="Tsui H.-C.T."/>
            <person name="Winkler M.E."/>
        </authorList>
    </citation>
    <scope>NUCLEOTIDE SEQUENCE</scope>
</reference>
<proteinExistence type="predicted"/>
<dbReference type="SUPFAM" id="SSF52540">
    <property type="entry name" value="P-loop containing nucleoside triphosphate hydrolases"/>
    <property type="match status" value="1"/>
</dbReference>
<dbReference type="AlphaFoldDB" id="A0A382IAE1"/>
<dbReference type="Pfam" id="PF03237">
    <property type="entry name" value="Terminase_6N"/>
    <property type="match status" value="1"/>
</dbReference>
<evidence type="ECO:0000313" key="1">
    <source>
        <dbReference type="EMBL" id="SVB95681.1"/>
    </source>
</evidence>
<dbReference type="Gene3D" id="3.30.420.240">
    <property type="match status" value="1"/>
</dbReference>
<organism evidence="1">
    <name type="scientific">marine metagenome</name>
    <dbReference type="NCBI Taxonomy" id="408172"/>
    <lineage>
        <taxon>unclassified sequences</taxon>
        <taxon>metagenomes</taxon>
        <taxon>ecological metagenomes</taxon>
    </lineage>
</organism>